<name>Q3ARS6_CHLCH</name>
<sequence>MVKNHKEVLAATHQKLIEFNELNKLHGPELAWEKMLEGLPEKQKKRMATFLAEPTLFKAFTRAIPFFESAGMEMEIVDLSNKGSDAVLEIQKYCPYLQICKEYNIETPCHIICDIEIESTRQAFPEMKGEILARQAFGSCVCLFKYERPAK</sequence>
<evidence type="ECO:0000313" key="1">
    <source>
        <dbReference type="EMBL" id="ABB28299.1"/>
    </source>
</evidence>
<accession>Q3ARS6</accession>
<gene>
    <name evidence="1" type="ordered locus">Cag_1037</name>
</gene>
<dbReference type="STRING" id="340177.Cag_1037"/>
<dbReference type="KEGG" id="cch:Cag_1037"/>
<dbReference type="HOGENOM" id="CLU_118554_0_0_10"/>
<evidence type="ECO:0008006" key="2">
    <source>
        <dbReference type="Google" id="ProtNLM"/>
    </source>
</evidence>
<proteinExistence type="predicted"/>
<dbReference type="Pfam" id="PF14196">
    <property type="entry name" value="ATC_hydrolase"/>
    <property type="match status" value="1"/>
</dbReference>
<dbReference type="InterPro" id="IPR026002">
    <property type="entry name" value="ATC_hydrolase-like"/>
</dbReference>
<organism evidence="1">
    <name type="scientific">Chlorobium chlorochromatii (strain CaD3)</name>
    <dbReference type="NCBI Taxonomy" id="340177"/>
    <lineage>
        <taxon>Bacteria</taxon>
        <taxon>Pseudomonadati</taxon>
        <taxon>Chlorobiota</taxon>
        <taxon>Chlorobiia</taxon>
        <taxon>Chlorobiales</taxon>
        <taxon>Chlorobiaceae</taxon>
        <taxon>Chlorobium/Pelodictyon group</taxon>
        <taxon>Chlorobium</taxon>
    </lineage>
</organism>
<dbReference type="OrthoDB" id="597825at2"/>
<reference evidence="1" key="1">
    <citation type="submission" date="2005-08" db="EMBL/GenBank/DDBJ databases">
        <title>Complete sequence of Chlorobium chlorochromatii CaD3.</title>
        <authorList>
            <person name="Copeland A."/>
            <person name="Lucas S."/>
            <person name="Lapidus A."/>
            <person name="Barry K."/>
            <person name="Detter J.C."/>
            <person name="Glavina T."/>
            <person name="Hammon N."/>
            <person name="Israni S."/>
            <person name="Pitluck S."/>
            <person name="Bryant D."/>
            <person name="Schmutz J."/>
            <person name="Larimer F."/>
            <person name="Land M."/>
            <person name="Kyrpides N."/>
            <person name="Ivanova N."/>
            <person name="Richardson P."/>
        </authorList>
    </citation>
    <scope>NUCLEOTIDE SEQUENCE [LARGE SCALE GENOMIC DNA]</scope>
    <source>
        <strain evidence="1">CaD3</strain>
    </source>
</reference>
<dbReference type="EMBL" id="CP000108">
    <property type="protein sequence ID" value="ABB28299.1"/>
    <property type="molecule type" value="Genomic_DNA"/>
</dbReference>
<dbReference type="eggNOG" id="COG2345">
    <property type="taxonomic scope" value="Bacteria"/>
</dbReference>
<dbReference type="AlphaFoldDB" id="Q3ARS6"/>
<protein>
    <recommendedName>
        <fullName evidence="2">Transcriptional regulator</fullName>
    </recommendedName>
</protein>